<accession>A0A2S2DUQ8</accession>
<gene>
    <name evidence="1" type="ORF">HME7025_01243</name>
</gene>
<evidence type="ECO:0000313" key="1">
    <source>
        <dbReference type="EMBL" id="AWL09105.1"/>
    </source>
</evidence>
<reference evidence="2" key="1">
    <citation type="submission" date="2018-05" db="EMBL/GenBank/DDBJ databases">
        <title>Pseudarcicella sp. HME7025 Genome sequencing and assembly.</title>
        <authorList>
            <person name="Kim H."/>
            <person name="Kang H."/>
            <person name="Joh K."/>
        </authorList>
    </citation>
    <scope>NUCLEOTIDE SEQUENCE [LARGE SCALE GENOMIC DNA]</scope>
    <source>
        <strain evidence="2">HME7025</strain>
    </source>
</reference>
<proteinExistence type="predicted"/>
<dbReference type="KEGG" id="psez:HME7025_01243"/>
<keyword evidence="2" id="KW-1185">Reference proteome</keyword>
<name>A0A2S2DUQ8_9BACT</name>
<organism evidence="1 2">
    <name type="scientific">Aquirufa nivalisilvae</name>
    <dbReference type="NCBI Taxonomy" id="2516557"/>
    <lineage>
        <taxon>Bacteria</taxon>
        <taxon>Pseudomonadati</taxon>
        <taxon>Bacteroidota</taxon>
        <taxon>Cytophagia</taxon>
        <taxon>Cytophagales</taxon>
        <taxon>Flectobacillaceae</taxon>
        <taxon>Aquirufa</taxon>
    </lineage>
</organism>
<dbReference type="EMBL" id="CP029346">
    <property type="protein sequence ID" value="AWL09105.1"/>
    <property type="molecule type" value="Genomic_DNA"/>
</dbReference>
<protein>
    <submittedName>
        <fullName evidence="1">Uncharacterized protein</fullName>
    </submittedName>
</protein>
<dbReference type="AlphaFoldDB" id="A0A2S2DUQ8"/>
<evidence type="ECO:0000313" key="2">
    <source>
        <dbReference type="Proteomes" id="UP000245468"/>
    </source>
</evidence>
<dbReference type="Proteomes" id="UP000245468">
    <property type="component" value="Chromosome"/>
</dbReference>
<sequence>MEFETYLISKKIDALAFKSNDIELFSIWLYEFSQLHEASFTDQRRFQINRIRRKYPLNSEINQ</sequence>